<dbReference type="GO" id="GO:0008237">
    <property type="term" value="F:metallopeptidase activity"/>
    <property type="evidence" value="ECO:0007669"/>
    <property type="project" value="UniProtKB-KW"/>
</dbReference>
<comment type="caution">
    <text evidence="13">The sequence shown here is derived from an EMBL/GenBank/DDBJ whole genome shotgun (WGS) entry which is preliminary data.</text>
</comment>
<accession>A0A447CUV3</accession>
<dbReference type="OrthoDB" id="9782994at2"/>
<feature type="region of interest" description="Disordered" evidence="12">
    <location>
        <begin position="421"/>
        <end position="442"/>
    </location>
</feature>
<dbReference type="GO" id="GO:0006508">
    <property type="term" value="P:proteolysis"/>
    <property type="evidence" value="ECO:0007669"/>
    <property type="project" value="UniProtKB-KW"/>
</dbReference>
<gene>
    <name evidence="13" type="ORF">RHODGE_RHODGE_02718</name>
</gene>
<feature type="region of interest" description="Disordered" evidence="12">
    <location>
        <begin position="258"/>
        <end position="306"/>
    </location>
</feature>
<proteinExistence type="inferred from homology"/>
<keyword evidence="7" id="KW-0862">Zinc</keyword>
<keyword evidence="3" id="KW-0645">Protease</keyword>
<evidence type="ECO:0000256" key="7">
    <source>
        <dbReference type="ARBA" id="ARBA00022833"/>
    </source>
</evidence>
<dbReference type="Pfam" id="PF05951">
    <property type="entry name" value="Peptidase_M15_2"/>
    <property type="match status" value="1"/>
</dbReference>
<dbReference type="EMBL" id="UWOC01000148">
    <property type="protein sequence ID" value="VCU08959.1"/>
    <property type="molecule type" value="Genomic_DNA"/>
</dbReference>
<evidence type="ECO:0000256" key="3">
    <source>
        <dbReference type="ARBA" id="ARBA00022670"/>
    </source>
</evidence>
<comment type="similarity">
    <text evidence="10">Belongs to the peptidase M15 family.</text>
</comment>
<name>A0A447CUV3_9BRAD</name>
<feature type="compositionally biased region" description="Low complexity" evidence="12">
    <location>
        <begin position="273"/>
        <end position="282"/>
    </location>
</feature>
<evidence type="ECO:0000256" key="6">
    <source>
        <dbReference type="ARBA" id="ARBA00022801"/>
    </source>
</evidence>
<dbReference type="SUPFAM" id="SSF55166">
    <property type="entry name" value="Hedgehog/DD-peptidase"/>
    <property type="match status" value="1"/>
</dbReference>
<dbReference type="InterPro" id="IPR010275">
    <property type="entry name" value="MepK"/>
</dbReference>
<dbReference type="GO" id="GO:0071555">
    <property type="term" value="P:cell wall organization"/>
    <property type="evidence" value="ECO:0007669"/>
    <property type="project" value="UniProtKB-KW"/>
</dbReference>
<evidence type="ECO:0000256" key="1">
    <source>
        <dbReference type="ARBA" id="ARBA00001947"/>
    </source>
</evidence>
<dbReference type="Proteomes" id="UP000289200">
    <property type="component" value="Unassembled WGS sequence"/>
</dbReference>
<evidence type="ECO:0000313" key="14">
    <source>
        <dbReference type="Proteomes" id="UP000289200"/>
    </source>
</evidence>
<dbReference type="GO" id="GO:0046872">
    <property type="term" value="F:metal ion binding"/>
    <property type="evidence" value="ECO:0007669"/>
    <property type="project" value="UniProtKB-KW"/>
</dbReference>
<keyword evidence="9" id="KW-0961">Cell wall biogenesis/degradation</keyword>
<evidence type="ECO:0000256" key="4">
    <source>
        <dbReference type="ARBA" id="ARBA00022723"/>
    </source>
</evidence>
<evidence type="ECO:0000256" key="9">
    <source>
        <dbReference type="ARBA" id="ARBA00023316"/>
    </source>
</evidence>
<keyword evidence="5" id="KW-0732">Signal</keyword>
<evidence type="ECO:0000256" key="12">
    <source>
        <dbReference type="SAM" id="MobiDB-lite"/>
    </source>
</evidence>
<dbReference type="PANTHER" id="PTHR37425:SF1">
    <property type="entry name" value="OUTER MEMBRANE PROTEIN"/>
    <property type="match status" value="1"/>
</dbReference>
<comment type="cofactor">
    <cofactor evidence="1">
        <name>Zn(2+)</name>
        <dbReference type="ChEBI" id="CHEBI:29105"/>
    </cofactor>
</comment>
<keyword evidence="8" id="KW-0482">Metalloprotease</keyword>
<keyword evidence="14" id="KW-1185">Reference proteome</keyword>
<reference evidence="14" key="1">
    <citation type="submission" date="2018-10" db="EMBL/GenBank/DDBJ databases">
        <authorList>
            <person name="Peiro R."/>
            <person name="Begona"/>
            <person name="Cbmso G."/>
            <person name="Lopez M."/>
            <person name="Gonzalez S."/>
            <person name="Sacristan E."/>
            <person name="Castillo E."/>
        </authorList>
    </citation>
    <scope>NUCLEOTIDE SEQUENCE [LARGE SCALE GENOMIC DNA]</scope>
</reference>
<keyword evidence="4" id="KW-0479">Metal-binding</keyword>
<evidence type="ECO:0000256" key="2">
    <source>
        <dbReference type="ARBA" id="ARBA00004776"/>
    </source>
</evidence>
<keyword evidence="6" id="KW-0378">Hydrolase</keyword>
<dbReference type="AlphaFoldDB" id="A0A447CUV3"/>
<evidence type="ECO:0000256" key="10">
    <source>
        <dbReference type="ARBA" id="ARBA00093448"/>
    </source>
</evidence>
<comment type="pathway">
    <text evidence="2">Cell wall biogenesis; cell wall polysaccharide biosynthesis.</text>
</comment>
<evidence type="ECO:0000313" key="13">
    <source>
        <dbReference type="EMBL" id="VCU08959.1"/>
    </source>
</evidence>
<organism evidence="13 14">
    <name type="scientific">Rhodoplanes serenus</name>
    <dbReference type="NCBI Taxonomy" id="200615"/>
    <lineage>
        <taxon>Bacteria</taxon>
        <taxon>Pseudomonadati</taxon>
        <taxon>Pseudomonadota</taxon>
        <taxon>Alphaproteobacteria</taxon>
        <taxon>Hyphomicrobiales</taxon>
        <taxon>Nitrobacteraceae</taxon>
        <taxon>Rhodoplanes</taxon>
    </lineage>
</organism>
<dbReference type="PANTHER" id="PTHR37425">
    <property type="match status" value="1"/>
</dbReference>
<evidence type="ECO:0000256" key="8">
    <source>
        <dbReference type="ARBA" id="ARBA00023049"/>
    </source>
</evidence>
<sequence>MRSNVAVSDVRRDTATGIVSRAGRRVGLATLLIVIGCGSLQTASAVGDTRTLSFHHTHTGETLTVTYKRDGRYDPDAMKKIDWVMRDWRRNQSVRMDPLVIDAVWELTRAVGGGEVDIICGYRAPETNSMLRRRSGGVAQFSQHMLGKAIDLKIRNVPLDKQREAALRLHRGGVGYYPGSQFIHVDVASVRHWPKMSYDQLARVFPDGRTVHVPSNGKPLPGYQLALADIQKRGSSSAFAGLDTAAPAKSGRNLLTALFGGTKDPEEDEDAARATPAAGAKPNPTKPDTARAGRTRVAQADTAPTDATRVDVKLDLARADTTRTDARKAETAKAEPAKPVVAKPETVRVAVATPSRAAAAAPVAAAAAPAPEPEMFQLAASTSTAVELIGEPPRPPASIGAAPGQIAAGDQPYRTASAGDVIVPTGRDRTPSETGSLWSRQRGDTADRVPLELALAYASEPDRRAAPAPVARTPAMGSLVDRARLTAEPPTVAPTTAPAAADADPLTVVKKTAARVPVGGRQPAPAPAPVERPVAAASAPAPQTAAVRPVAPGTRFDDPWLRAVMLAPSLTTALTVTPSGDPDYTELRSLMGKPVGSVVMAFAPEPYPGLANDRFSGGAVVFLATVTFRRTAALR</sequence>
<evidence type="ECO:0000256" key="5">
    <source>
        <dbReference type="ARBA" id="ARBA00022729"/>
    </source>
</evidence>
<dbReference type="InterPro" id="IPR009045">
    <property type="entry name" value="Zn_M74/Hedgehog-like"/>
</dbReference>
<protein>
    <recommendedName>
        <fullName evidence="11">Murein endopeptidase K</fullName>
    </recommendedName>
</protein>
<dbReference type="Gene3D" id="3.30.1380.10">
    <property type="match status" value="1"/>
</dbReference>
<evidence type="ECO:0000256" key="11">
    <source>
        <dbReference type="ARBA" id="ARBA00093666"/>
    </source>
</evidence>